<reference evidence="1 2" key="2">
    <citation type="submission" date="2024-02" db="EMBL/GenBank/DDBJ databases">
        <title>The Genome Sequence of Enterococcus sp. DIV0159.</title>
        <authorList>
            <person name="Earl A."/>
            <person name="Manson A."/>
            <person name="Gilmore M."/>
            <person name="Sanders J."/>
            <person name="Shea T."/>
            <person name="Howe W."/>
            <person name="Livny J."/>
            <person name="Cuomo C."/>
            <person name="Neafsey D."/>
            <person name="Birren B."/>
        </authorList>
    </citation>
    <scope>NUCLEOTIDE SEQUENCE [LARGE SCALE GENOMIC DNA]</scope>
    <source>
        <strain evidence="1 2">665A</strain>
    </source>
</reference>
<dbReference type="RefSeq" id="WP_207700652.1">
    <property type="nucleotide sequence ID" value="NZ_JAFREL020000001.1"/>
</dbReference>
<evidence type="ECO:0000313" key="1">
    <source>
        <dbReference type="EMBL" id="MEO1768888.1"/>
    </source>
</evidence>
<protein>
    <submittedName>
        <fullName evidence="1">Uncharacterized protein</fullName>
    </submittedName>
</protein>
<sequence length="88" mass="10083">MKNTDYLSDVLTLTKTALKDSDTQKVKVLCSILERSKMSVLEGEFFYDYKKEFQPAVSRFTIRNGFSTPKVLLDLLSVIRMPKAWSGL</sequence>
<organism evidence="1 2">
    <name type="scientific">Candidatus Enterococcus ferrettii</name>
    <dbReference type="NCBI Taxonomy" id="2815324"/>
    <lineage>
        <taxon>Bacteria</taxon>
        <taxon>Bacillati</taxon>
        <taxon>Bacillota</taxon>
        <taxon>Bacilli</taxon>
        <taxon>Lactobacillales</taxon>
        <taxon>Enterococcaceae</taxon>
        <taxon>Enterococcus</taxon>
    </lineage>
</organism>
<dbReference type="Proteomes" id="UP000664357">
    <property type="component" value="Unassembled WGS sequence"/>
</dbReference>
<keyword evidence="2" id="KW-1185">Reference proteome</keyword>
<comment type="caution">
    <text evidence="1">The sequence shown here is derived from an EMBL/GenBank/DDBJ whole genome shotgun (WGS) entry which is preliminary data.</text>
</comment>
<accession>A0ABV0EMT9</accession>
<proteinExistence type="predicted"/>
<evidence type="ECO:0000313" key="2">
    <source>
        <dbReference type="Proteomes" id="UP000664357"/>
    </source>
</evidence>
<gene>
    <name evidence="1" type="ORF">JZO67_000827</name>
</gene>
<dbReference type="SUPFAM" id="SSF109797">
    <property type="entry name" value="Bacteriocin immunity protein-like"/>
    <property type="match status" value="1"/>
</dbReference>
<dbReference type="EMBL" id="JAFREL020000001">
    <property type="protein sequence ID" value="MEO1768888.1"/>
    <property type="molecule type" value="Genomic_DNA"/>
</dbReference>
<reference evidence="1 2" key="1">
    <citation type="submission" date="2021-03" db="EMBL/GenBank/DDBJ databases">
        <authorList>
            <person name="Gilmore M.S."/>
            <person name="Schwartzman J."/>
            <person name="Van Tyne D."/>
            <person name="Martin M."/>
            <person name="Earl A.M."/>
            <person name="Manson A.L."/>
            <person name="Straub T."/>
            <person name="Salamzade R."/>
            <person name="Saavedra J."/>
            <person name="Lebreton F."/>
            <person name="Prichula J."/>
            <person name="Schaufler K."/>
            <person name="Gaca A."/>
            <person name="Sgardioli B."/>
            <person name="Wagenaar J."/>
            <person name="Strong T."/>
        </authorList>
    </citation>
    <scope>NUCLEOTIDE SEQUENCE [LARGE SCALE GENOMIC DNA]</scope>
    <source>
        <strain evidence="1 2">665A</strain>
    </source>
</reference>
<name>A0ABV0EMT9_9ENTE</name>